<dbReference type="InterPro" id="IPR052400">
    <property type="entry name" value="Zn2-C6_fungal_TF"/>
</dbReference>
<dbReference type="InterPro" id="IPR001138">
    <property type="entry name" value="Zn2Cys6_DnaBD"/>
</dbReference>
<dbReference type="InterPro" id="IPR036864">
    <property type="entry name" value="Zn2-C6_fun-type_DNA-bd_sf"/>
</dbReference>
<dbReference type="Gene3D" id="4.10.240.10">
    <property type="entry name" value="Zn(2)-C6 fungal-type DNA-binding domain"/>
    <property type="match status" value="1"/>
</dbReference>
<proteinExistence type="predicted"/>
<evidence type="ECO:0000256" key="1">
    <source>
        <dbReference type="ARBA" id="ARBA00023242"/>
    </source>
</evidence>
<keyword evidence="4" id="KW-1185">Reference proteome</keyword>
<dbReference type="PROSITE" id="PS00463">
    <property type="entry name" value="ZN2_CY6_FUNGAL_1"/>
    <property type="match status" value="1"/>
</dbReference>
<dbReference type="Proteomes" id="UP001302367">
    <property type="component" value="Chromosome 6"/>
</dbReference>
<organism evidence="3 4">
    <name type="scientific">Cercospora beticola</name>
    <name type="common">Sugarbeet leaf spot fungus</name>
    <dbReference type="NCBI Taxonomy" id="122368"/>
    <lineage>
        <taxon>Eukaryota</taxon>
        <taxon>Fungi</taxon>
        <taxon>Dikarya</taxon>
        <taxon>Ascomycota</taxon>
        <taxon>Pezizomycotina</taxon>
        <taxon>Dothideomycetes</taxon>
        <taxon>Dothideomycetidae</taxon>
        <taxon>Mycosphaerellales</taxon>
        <taxon>Mycosphaerellaceae</taxon>
        <taxon>Cercospora</taxon>
    </lineage>
</organism>
<dbReference type="EMBL" id="CP134189">
    <property type="protein sequence ID" value="WPB05075.1"/>
    <property type="molecule type" value="Genomic_DNA"/>
</dbReference>
<protein>
    <recommendedName>
        <fullName evidence="2">Zn(2)-C6 fungal-type domain-containing protein</fullName>
    </recommendedName>
</protein>
<feature type="domain" description="Zn(2)-C6 fungal-type" evidence="2">
    <location>
        <begin position="43"/>
        <end position="73"/>
    </location>
</feature>
<evidence type="ECO:0000259" key="2">
    <source>
        <dbReference type="PROSITE" id="PS50048"/>
    </source>
</evidence>
<dbReference type="PROSITE" id="PS50048">
    <property type="entry name" value="ZN2_CY6_FUNGAL_2"/>
    <property type="match status" value="1"/>
</dbReference>
<dbReference type="Pfam" id="PF11951">
    <property type="entry name" value="Fungal_trans_2"/>
    <property type="match status" value="1"/>
</dbReference>
<gene>
    <name evidence="3" type="ORF">RHO25_009725</name>
</gene>
<dbReference type="GeneID" id="35432305"/>
<keyword evidence="1" id="KW-0539">Nucleus</keyword>
<reference evidence="3 4" key="1">
    <citation type="submission" date="2023-09" db="EMBL/GenBank/DDBJ databases">
        <title>Complete-Gapless Cercospora beticola genome.</title>
        <authorList>
            <person name="Wyatt N.A."/>
            <person name="Spanner R.E."/>
            <person name="Bolton M.D."/>
        </authorList>
    </citation>
    <scope>NUCLEOTIDE SEQUENCE [LARGE SCALE GENOMIC DNA]</scope>
    <source>
        <strain evidence="3">Cb09-40</strain>
    </source>
</reference>
<dbReference type="PANTHER" id="PTHR47657:SF14">
    <property type="entry name" value="ZN(2)-C6 FUNGAL-TYPE DOMAIN-CONTAINING PROTEIN"/>
    <property type="match status" value="1"/>
</dbReference>
<accession>A0ABZ0NZW4</accession>
<dbReference type="SMART" id="SM00066">
    <property type="entry name" value="GAL4"/>
    <property type="match status" value="1"/>
</dbReference>
<dbReference type="PANTHER" id="PTHR47657">
    <property type="entry name" value="STEROL REGULATORY ELEMENT-BINDING PROTEIN ECM22"/>
    <property type="match status" value="1"/>
</dbReference>
<dbReference type="InterPro" id="IPR021858">
    <property type="entry name" value="Fun_TF"/>
</dbReference>
<evidence type="ECO:0000313" key="4">
    <source>
        <dbReference type="Proteomes" id="UP001302367"/>
    </source>
</evidence>
<dbReference type="CDD" id="cd00067">
    <property type="entry name" value="GAL4"/>
    <property type="match status" value="1"/>
</dbReference>
<name>A0ABZ0NZW4_CERBT</name>
<dbReference type="Pfam" id="PF00172">
    <property type="entry name" value="Zn_clus"/>
    <property type="match status" value="1"/>
</dbReference>
<dbReference type="SUPFAM" id="SSF57701">
    <property type="entry name" value="Zn2/Cys6 DNA-binding domain"/>
    <property type="match status" value="1"/>
</dbReference>
<sequence length="445" mass="49666">MVAKKDIKPFQVVFKIEAHNRARNTHAPRAFVPRKAHTKSRGGCQACKKRRIKCDETLPACGRCVKLEIGCIFSHTATPPRASSTCPGTPINNATPHLGSEMYSMAVQLAQTDLQSLLCPSTEHPPIRTAYVSDIRILQHFQSYVSTTLGCPRTSNVMQSCVASSGWDHPYLMHMVLAISCAHQRHVGHSASLLAEATHWENGLQLHRKNLTTMKPGQSIDQWDALVATTFLSIMYTFSMHEEGLEGTTLSDEHGLEHFFTPLETTGGFRSLFHLFPRDNNAQSSWLPILYGTDDSAGTFTSEAPGIEGLPEPFVKLCEMDETSTSHNNPYHKIVRGLAPLLCLEPAPSNFATLFAFLGRTWPSLKPLVYIRDPRGLLLLSYWLALLQQVDQWWLTKKARAACGAIIAFLSRVQDPEIDELMAFPSVFEDGNVDEMWYQLRLVSS</sequence>
<dbReference type="RefSeq" id="XP_065459279.1">
    <property type="nucleotide sequence ID" value="XM_065603207.1"/>
</dbReference>
<evidence type="ECO:0000313" key="3">
    <source>
        <dbReference type="EMBL" id="WPB05075.1"/>
    </source>
</evidence>